<dbReference type="Proteomes" id="UP000176634">
    <property type="component" value="Unassembled WGS sequence"/>
</dbReference>
<accession>A0A1F6P9E2</accession>
<dbReference type="AlphaFoldDB" id="A0A1F6P9E2"/>
<organism evidence="2 3">
    <name type="scientific">Candidatus Magasanikbacteria bacterium RIFOXYD1_FULL_40_23</name>
    <dbReference type="NCBI Taxonomy" id="1798705"/>
    <lineage>
        <taxon>Bacteria</taxon>
        <taxon>Candidatus Magasanikiibacteriota</taxon>
    </lineage>
</organism>
<evidence type="ECO:0000313" key="3">
    <source>
        <dbReference type="Proteomes" id="UP000176634"/>
    </source>
</evidence>
<feature type="transmembrane region" description="Helical" evidence="1">
    <location>
        <begin position="255"/>
        <end position="273"/>
    </location>
</feature>
<protein>
    <recommendedName>
        <fullName evidence="4">Bacterial Ig-like domain-containing protein</fullName>
    </recommendedName>
</protein>
<evidence type="ECO:0000313" key="2">
    <source>
        <dbReference type="EMBL" id="OGH92789.1"/>
    </source>
</evidence>
<dbReference type="STRING" id="1798705.A2563_03925"/>
<gene>
    <name evidence="2" type="ORF">A2563_03925</name>
</gene>
<feature type="transmembrane region" description="Helical" evidence="1">
    <location>
        <begin position="83"/>
        <end position="106"/>
    </location>
</feature>
<evidence type="ECO:0008006" key="4">
    <source>
        <dbReference type="Google" id="ProtNLM"/>
    </source>
</evidence>
<proteinExistence type="predicted"/>
<comment type="caution">
    <text evidence="2">The sequence shown here is derived from an EMBL/GenBank/DDBJ whole genome shotgun (WGS) entry which is preliminary data.</text>
</comment>
<feature type="transmembrane region" description="Helical" evidence="1">
    <location>
        <begin position="34"/>
        <end position="56"/>
    </location>
</feature>
<keyword evidence="1" id="KW-1133">Transmembrane helix</keyword>
<keyword evidence="1" id="KW-0472">Membrane</keyword>
<dbReference type="EMBL" id="MFRA01000005">
    <property type="protein sequence ID" value="OGH92789.1"/>
    <property type="molecule type" value="Genomic_DNA"/>
</dbReference>
<reference evidence="2 3" key="1">
    <citation type="journal article" date="2016" name="Nat. Commun.">
        <title>Thousands of microbial genomes shed light on interconnected biogeochemical processes in an aquifer system.</title>
        <authorList>
            <person name="Anantharaman K."/>
            <person name="Brown C.T."/>
            <person name="Hug L.A."/>
            <person name="Sharon I."/>
            <person name="Castelle C.J."/>
            <person name="Probst A.J."/>
            <person name="Thomas B.C."/>
            <person name="Singh A."/>
            <person name="Wilkins M.J."/>
            <person name="Karaoz U."/>
            <person name="Brodie E.L."/>
            <person name="Williams K.H."/>
            <person name="Hubbard S.S."/>
            <person name="Banfield J.F."/>
        </authorList>
    </citation>
    <scope>NUCLEOTIDE SEQUENCE [LARGE SCALE GENOMIC DNA]</scope>
</reference>
<keyword evidence="1" id="KW-0812">Transmembrane</keyword>
<evidence type="ECO:0000256" key="1">
    <source>
        <dbReference type="SAM" id="Phobius"/>
    </source>
</evidence>
<sequence>MRSAWLNLVLSLTNRIYSRKQELIHSTGVKGMRHVFVLISLEIILAFISTPLYLGIKSASVSAYFREKGGYEKINFDYNIRRVLTLTGVGIFLLIWLFKLAIIIFVPQAYGPLPLYRVGNLEPIDMVVSGDLAATSVAFQTAKTLSSLPSPQLKEIRKVAGGTYVFIGNSQPSMEVVLLLSEKNTIVYSGAADKNGRWEIKHSQKDIRLSEGNHSVLVYNFDAKSGVRSVAAGEKFFKITNTWIDSLVKDVDVSANWSVVLIVIVGILLTFLTL</sequence>
<name>A0A1F6P9E2_9BACT</name>